<name>A0ABW3U6R1_9GAMM</name>
<reference evidence="8" key="1">
    <citation type="journal article" date="2019" name="Int. J. Syst. Evol. Microbiol.">
        <title>The Global Catalogue of Microorganisms (GCM) 10K type strain sequencing project: providing services to taxonomists for standard genome sequencing and annotation.</title>
        <authorList>
            <consortium name="The Broad Institute Genomics Platform"/>
            <consortium name="The Broad Institute Genome Sequencing Center for Infectious Disease"/>
            <person name="Wu L."/>
            <person name="Ma J."/>
        </authorList>
    </citation>
    <scope>NUCLEOTIDE SEQUENCE [LARGE SCALE GENOMIC DNA]</scope>
    <source>
        <strain evidence="8">CCUG 54356</strain>
    </source>
</reference>
<evidence type="ECO:0000256" key="2">
    <source>
        <dbReference type="ARBA" id="ARBA00023136"/>
    </source>
</evidence>
<comment type="caution">
    <text evidence="7">The sequence shown here is derived from an EMBL/GenBank/DDBJ whole genome shotgun (WGS) entry which is preliminary data.</text>
</comment>
<dbReference type="NCBIfam" id="TIGR01782">
    <property type="entry name" value="TonB-Xanth-Caul"/>
    <property type="match status" value="1"/>
</dbReference>
<dbReference type="InterPro" id="IPR000531">
    <property type="entry name" value="Beta-barrel_TonB"/>
</dbReference>
<evidence type="ECO:0000256" key="4">
    <source>
        <dbReference type="RuleBase" id="RU003357"/>
    </source>
</evidence>
<dbReference type="Gene3D" id="2.40.170.20">
    <property type="entry name" value="TonB-dependent receptor, beta-barrel domain"/>
    <property type="match status" value="1"/>
</dbReference>
<dbReference type="Proteomes" id="UP001597264">
    <property type="component" value="Unassembled WGS sequence"/>
</dbReference>
<gene>
    <name evidence="7" type="ORF">ACFQ2X_00320</name>
</gene>
<feature type="domain" description="TonB-dependent receptor-like beta-barrel" evidence="5">
    <location>
        <begin position="490"/>
        <end position="965"/>
    </location>
</feature>
<comment type="subcellular location">
    <subcellularLocation>
        <location evidence="1 4">Cell outer membrane</location>
    </subcellularLocation>
</comment>
<evidence type="ECO:0000256" key="1">
    <source>
        <dbReference type="ARBA" id="ARBA00004442"/>
    </source>
</evidence>
<accession>A0ABW3U6R1</accession>
<keyword evidence="7" id="KW-0675">Receptor</keyword>
<sequence>MKVTYAPAWLSFIPPATLGLRLPLLAVLLPLFLFPPATSALAEAGDTHGAALSKHRFTTETISFALPAQPLYQALTAYAQQAGLQLFFRREQLLNIEAVEIDGAFSRRQALTRLLENSNLDFQIGDGGEGMTLVIFPSTDDKQPTPQPLTVAEAPNHLPIEETYVTGVRSTLRQSLAVKRNSNHIVDVTTSADIGQFPDRNVADALQRIPGVSVDRIWGEGRDVNIRGTDKDINRTLLNGQQVASAYWWANDNLSRGFNYSTLASQLVESLEVHKTPRADLDEGSIGGTVIVRTRKPLDLPAAELRVSLEQQYNDLAETLAPQISTLGSWKNHERTFGILASINWQNRDSRRDGLETFADNNFYSVTDQHGQQTKDVYAVWGGGSALFQQQRTHTTGNLTLQWAPDEHWNTVLNLVDSQVDIENSNHNFLFSPGGYKLSEAPPATVTDPIFIPTDNGKKILAGGTLNNADSPGAFLDSIQRQAYIDTQVYDLDLHYRGGRWENHAQFGFTRARGGTDHDRLYRFSGDTRVHFRLDRDALETDYLDLDPQDPAALDNFSPVSRDWIRAMENREYYGQLDFHRTLESDWIQRLAFGLKLRDLQVENHLTTGTIDTESDAWKTLKNLGLDAVNGPLSPTLSTANANASTLTRYILTDPQHLQSVIHPLYAEGAMSYAYDPSAYFAIGEQSLAGYVSADFERGPWHGDIGLRVVQTRQVARAYQPDISDDPQSLPMNRVENHYRDALPNLNLRYQLNDQLMARAAVAKVMARPNFKDLTPNIIIEPTSGYGTAGNPQLDPYRADQLDLGLEWYFGNASLLSATAFFKDISTFVYPHVDLEQINGQALYITRPRNGPGADIRGLELQWQHDFAKGFGTLTNYTYTNARVPAADDSRTLNLPGNSRSQLNASIYYESEKLNGRLGYNYRSRSYGEIIAGSQSETAPYRQWDASVRWQLTPALSMTMDAANLTGEVIKIRSASGIPQGFYQHGRRLTMGLKWQL</sequence>
<dbReference type="RefSeq" id="WP_230435301.1">
    <property type="nucleotide sequence ID" value="NZ_CP087715.1"/>
</dbReference>
<dbReference type="Gene3D" id="2.170.130.10">
    <property type="entry name" value="TonB-dependent receptor, plug domain"/>
    <property type="match status" value="1"/>
</dbReference>
<feature type="domain" description="TonB-dependent receptor plug" evidence="6">
    <location>
        <begin position="179"/>
        <end position="289"/>
    </location>
</feature>
<evidence type="ECO:0000313" key="7">
    <source>
        <dbReference type="EMBL" id="MFD1215029.1"/>
    </source>
</evidence>
<dbReference type="Gene3D" id="3.55.50.30">
    <property type="match status" value="1"/>
</dbReference>
<organism evidence="7 8">
    <name type="scientific">Microbulbifer celer</name>
    <dbReference type="NCBI Taxonomy" id="435905"/>
    <lineage>
        <taxon>Bacteria</taxon>
        <taxon>Pseudomonadati</taxon>
        <taxon>Pseudomonadota</taxon>
        <taxon>Gammaproteobacteria</taxon>
        <taxon>Cellvibrionales</taxon>
        <taxon>Microbulbiferaceae</taxon>
        <taxon>Microbulbifer</taxon>
    </lineage>
</organism>
<evidence type="ECO:0000259" key="5">
    <source>
        <dbReference type="Pfam" id="PF00593"/>
    </source>
</evidence>
<keyword evidence="8" id="KW-1185">Reference proteome</keyword>
<keyword evidence="2 4" id="KW-0472">Membrane</keyword>
<dbReference type="PANTHER" id="PTHR40980">
    <property type="entry name" value="PLUG DOMAIN-CONTAINING PROTEIN"/>
    <property type="match status" value="1"/>
</dbReference>
<comment type="similarity">
    <text evidence="4">Belongs to the TonB-dependent receptor family.</text>
</comment>
<dbReference type="SUPFAM" id="SSF56935">
    <property type="entry name" value="Porins"/>
    <property type="match status" value="1"/>
</dbReference>
<dbReference type="InterPro" id="IPR037066">
    <property type="entry name" value="Plug_dom_sf"/>
</dbReference>
<evidence type="ECO:0000313" key="8">
    <source>
        <dbReference type="Proteomes" id="UP001597264"/>
    </source>
</evidence>
<keyword evidence="4" id="KW-0798">TonB box</keyword>
<dbReference type="PANTHER" id="PTHR40980:SF3">
    <property type="entry name" value="TONB-DEPENDENT RECEPTOR-LIKE BETA-BARREL DOMAIN-CONTAINING PROTEIN"/>
    <property type="match status" value="1"/>
</dbReference>
<keyword evidence="3" id="KW-0998">Cell outer membrane</keyword>
<proteinExistence type="inferred from homology"/>
<dbReference type="InterPro" id="IPR036942">
    <property type="entry name" value="Beta-barrel_TonB_sf"/>
</dbReference>
<evidence type="ECO:0000259" key="6">
    <source>
        <dbReference type="Pfam" id="PF07715"/>
    </source>
</evidence>
<dbReference type="InterPro" id="IPR012910">
    <property type="entry name" value="Plug_dom"/>
</dbReference>
<dbReference type="InterPro" id="IPR010104">
    <property type="entry name" value="TonB_rcpt_bac"/>
</dbReference>
<dbReference type="CDD" id="cd01347">
    <property type="entry name" value="ligand_gated_channel"/>
    <property type="match status" value="1"/>
</dbReference>
<dbReference type="Pfam" id="PF07715">
    <property type="entry name" value="Plug"/>
    <property type="match status" value="1"/>
</dbReference>
<protein>
    <submittedName>
        <fullName evidence="7">TonB-dependent receptor</fullName>
    </submittedName>
</protein>
<evidence type="ECO:0000256" key="3">
    <source>
        <dbReference type="ARBA" id="ARBA00023237"/>
    </source>
</evidence>
<dbReference type="Pfam" id="PF00593">
    <property type="entry name" value="TonB_dep_Rec_b-barrel"/>
    <property type="match status" value="1"/>
</dbReference>
<dbReference type="EMBL" id="JBHTLR010000003">
    <property type="protein sequence ID" value="MFD1215029.1"/>
    <property type="molecule type" value="Genomic_DNA"/>
</dbReference>